<dbReference type="EMBL" id="QSKF01000005">
    <property type="protein sequence ID" value="RHE40255.1"/>
    <property type="molecule type" value="Genomic_DNA"/>
</dbReference>
<dbReference type="AlphaFoldDB" id="A0A414J7A8"/>
<accession>A0A414J7A8</accession>
<reference evidence="1 2" key="1">
    <citation type="submission" date="2018-08" db="EMBL/GenBank/DDBJ databases">
        <title>A genome reference for cultivated species of the human gut microbiota.</title>
        <authorList>
            <person name="Zou Y."/>
            <person name="Xue W."/>
            <person name="Luo G."/>
        </authorList>
    </citation>
    <scope>NUCLEOTIDE SEQUENCE [LARGE SCALE GENOMIC DNA]</scope>
    <source>
        <strain evidence="1 2">AM28-23</strain>
    </source>
</reference>
<evidence type="ECO:0000313" key="2">
    <source>
        <dbReference type="Proteomes" id="UP000283745"/>
    </source>
</evidence>
<comment type="caution">
    <text evidence="1">The sequence shown here is derived from an EMBL/GenBank/DDBJ whole genome shotgun (WGS) entry which is preliminary data.</text>
</comment>
<proteinExistence type="predicted"/>
<organism evidence="1 2">
    <name type="scientific">Blautia obeum</name>
    <dbReference type="NCBI Taxonomy" id="40520"/>
    <lineage>
        <taxon>Bacteria</taxon>
        <taxon>Bacillati</taxon>
        <taxon>Bacillota</taxon>
        <taxon>Clostridia</taxon>
        <taxon>Lachnospirales</taxon>
        <taxon>Lachnospiraceae</taxon>
        <taxon>Blautia</taxon>
    </lineage>
</organism>
<gene>
    <name evidence="1" type="ORF">DW740_08135</name>
</gene>
<sequence>MDDFVRKDKKFCPQILPHIVLSVGNVIYCKQLNDPASMKTKNRNTLMSTEHFSIHQGIFCTYRIKCK</sequence>
<evidence type="ECO:0000313" key="1">
    <source>
        <dbReference type="EMBL" id="RHE40255.1"/>
    </source>
</evidence>
<protein>
    <submittedName>
        <fullName evidence="1">Uncharacterized protein</fullName>
    </submittedName>
</protein>
<name>A0A414J7A8_9FIRM</name>
<dbReference type="Proteomes" id="UP000283745">
    <property type="component" value="Unassembled WGS sequence"/>
</dbReference>